<sequence length="213" mass="23188">MKFLAIAAFLFVPAVWAASVPYQCKTLAESAYLTADGPQEIIEFFNVSKVSAGDGAYYIQKDGHPYAGDDISSDSSFAHERFNLARCQLRSSSSSLPQSYLRVQLSSDANQCLAVGGAGPAKSTPAKESFTELNNLVMKPCAHPSSSDFKLQIFKDNGDEATFPYYIETIGSNDEASRTFVGFKDDKVFLMSEEPESPSSPPGNFKLYVDKLA</sequence>
<proteinExistence type="predicted"/>
<protein>
    <submittedName>
        <fullName evidence="2">Uncharacterized protein</fullName>
    </submittedName>
</protein>
<evidence type="ECO:0000256" key="1">
    <source>
        <dbReference type="SAM" id="SignalP"/>
    </source>
</evidence>
<dbReference type="Proteomes" id="UP001214415">
    <property type="component" value="Chromosome 7"/>
</dbReference>
<organism evidence="2 3">
    <name type="scientific">Malassezia equina</name>
    <dbReference type="NCBI Taxonomy" id="1381935"/>
    <lineage>
        <taxon>Eukaryota</taxon>
        <taxon>Fungi</taxon>
        <taxon>Dikarya</taxon>
        <taxon>Basidiomycota</taxon>
        <taxon>Ustilaginomycotina</taxon>
        <taxon>Malasseziomycetes</taxon>
        <taxon>Malasseziales</taxon>
        <taxon>Malasseziaceae</taxon>
        <taxon>Malassezia</taxon>
    </lineage>
</organism>
<evidence type="ECO:0000313" key="3">
    <source>
        <dbReference type="Proteomes" id="UP001214415"/>
    </source>
</evidence>
<feature type="signal peptide" evidence="1">
    <location>
        <begin position="1"/>
        <end position="17"/>
    </location>
</feature>
<gene>
    <name evidence="2" type="ORF">MEQU1_003515</name>
</gene>
<name>A0AAF0EFS8_9BASI</name>
<feature type="chain" id="PRO_5042067980" evidence="1">
    <location>
        <begin position="18"/>
        <end position="213"/>
    </location>
</feature>
<dbReference type="EMBL" id="CP119906">
    <property type="protein sequence ID" value="WFD24810.1"/>
    <property type="molecule type" value="Genomic_DNA"/>
</dbReference>
<keyword evidence="3" id="KW-1185">Reference proteome</keyword>
<accession>A0AAF0EFS8</accession>
<dbReference type="AlphaFoldDB" id="A0AAF0EFS8"/>
<evidence type="ECO:0000313" key="2">
    <source>
        <dbReference type="EMBL" id="WFD24810.1"/>
    </source>
</evidence>
<keyword evidence="1" id="KW-0732">Signal</keyword>
<reference evidence="2" key="1">
    <citation type="submission" date="2023-03" db="EMBL/GenBank/DDBJ databases">
        <title>Mating type loci evolution in Malassezia.</title>
        <authorList>
            <person name="Coelho M.A."/>
        </authorList>
    </citation>
    <scope>NUCLEOTIDE SEQUENCE</scope>
    <source>
        <strain evidence="2">CBS 12830</strain>
    </source>
</reference>